<evidence type="ECO:0000313" key="3">
    <source>
        <dbReference type="EMBL" id="GAA4906419.1"/>
    </source>
</evidence>
<dbReference type="PANTHER" id="PTHR43433:SF5">
    <property type="entry name" value="AB HYDROLASE-1 DOMAIN-CONTAINING PROTEIN"/>
    <property type="match status" value="1"/>
</dbReference>
<comment type="caution">
    <text evidence="3">The sequence shown here is derived from an EMBL/GenBank/DDBJ whole genome shotgun (WGS) entry which is preliminary data.</text>
</comment>
<reference evidence="4" key="1">
    <citation type="journal article" date="2019" name="Int. J. Syst. Evol. Microbiol.">
        <title>The Global Catalogue of Microorganisms (GCM) 10K type strain sequencing project: providing services to taxonomists for standard genome sequencing and annotation.</title>
        <authorList>
            <consortium name="The Broad Institute Genomics Platform"/>
            <consortium name="The Broad Institute Genome Sequencing Center for Infectious Disease"/>
            <person name="Wu L."/>
            <person name="Ma J."/>
        </authorList>
    </citation>
    <scope>NUCLEOTIDE SEQUENCE [LARGE SCALE GENOMIC DNA]</scope>
    <source>
        <strain evidence="4">JCM 18283</strain>
    </source>
</reference>
<dbReference type="Pfam" id="PF00561">
    <property type="entry name" value="Abhydrolase_1"/>
    <property type="match status" value="1"/>
</dbReference>
<dbReference type="PRINTS" id="PR00111">
    <property type="entry name" value="ABHYDROLASE"/>
</dbReference>
<evidence type="ECO:0000313" key="4">
    <source>
        <dbReference type="Proteomes" id="UP001501436"/>
    </source>
</evidence>
<keyword evidence="3" id="KW-0378">Hydrolase</keyword>
<dbReference type="InterPro" id="IPR000073">
    <property type="entry name" value="AB_hydrolase_1"/>
</dbReference>
<dbReference type="InterPro" id="IPR050471">
    <property type="entry name" value="AB_hydrolase"/>
</dbReference>
<dbReference type="GO" id="GO:0016787">
    <property type="term" value="F:hydrolase activity"/>
    <property type="evidence" value="ECO:0007669"/>
    <property type="project" value="UniProtKB-KW"/>
</dbReference>
<feature type="chain" id="PRO_5046302887" evidence="1">
    <location>
        <begin position="23"/>
        <end position="289"/>
    </location>
</feature>
<protein>
    <submittedName>
        <fullName evidence="3">Alpha/beta fold hydrolase</fullName>
    </submittedName>
</protein>
<evidence type="ECO:0000256" key="1">
    <source>
        <dbReference type="SAM" id="SignalP"/>
    </source>
</evidence>
<dbReference type="SUPFAM" id="SSF53474">
    <property type="entry name" value="alpha/beta-Hydrolases"/>
    <property type="match status" value="1"/>
</dbReference>
<organism evidence="3 4">
    <name type="scientific">Mucilaginibacter defluvii</name>
    <dbReference type="NCBI Taxonomy" id="1196019"/>
    <lineage>
        <taxon>Bacteria</taxon>
        <taxon>Pseudomonadati</taxon>
        <taxon>Bacteroidota</taxon>
        <taxon>Sphingobacteriia</taxon>
        <taxon>Sphingobacteriales</taxon>
        <taxon>Sphingobacteriaceae</taxon>
        <taxon>Mucilaginibacter</taxon>
    </lineage>
</organism>
<dbReference type="EMBL" id="BAABJI010000001">
    <property type="protein sequence ID" value="GAA4906419.1"/>
    <property type="molecule type" value="Genomic_DNA"/>
</dbReference>
<dbReference type="PANTHER" id="PTHR43433">
    <property type="entry name" value="HYDROLASE, ALPHA/BETA FOLD FAMILY PROTEIN"/>
    <property type="match status" value="1"/>
</dbReference>
<feature type="domain" description="AB hydrolase-1" evidence="2">
    <location>
        <begin position="59"/>
        <end position="190"/>
    </location>
</feature>
<evidence type="ECO:0000259" key="2">
    <source>
        <dbReference type="Pfam" id="PF00561"/>
    </source>
</evidence>
<proteinExistence type="predicted"/>
<keyword evidence="1" id="KW-0732">Signal</keyword>
<gene>
    <name evidence="3" type="ORF">GCM10023313_06440</name>
</gene>
<accession>A0ABP9FNL0</accession>
<dbReference type="InterPro" id="IPR029058">
    <property type="entry name" value="AB_hydrolase_fold"/>
</dbReference>
<feature type="signal peptide" evidence="1">
    <location>
        <begin position="1"/>
        <end position="22"/>
    </location>
</feature>
<keyword evidence="4" id="KW-1185">Reference proteome</keyword>
<dbReference type="Gene3D" id="3.40.50.1820">
    <property type="entry name" value="alpha/beta hydrolase"/>
    <property type="match status" value="1"/>
</dbReference>
<name>A0ABP9FNL0_9SPHI</name>
<dbReference type="RefSeq" id="WP_345329465.1">
    <property type="nucleotide sequence ID" value="NZ_BAABJI010000001.1"/>
</dbReference>
<dbReference type="Proteomes" id="UP001501436">
    <property type="component" value="Unassembled WGS sequence"/>
</dbReference>
<sequence>MPLFRFLLCAVVFYLAPTVLYAQVAEMDTTIYGRNPATGKYANIRGIKLYYEVYGQGEPLLMIHGNGGSINNFIFQIPYFAKHYRVILADSRAQGKSTDPSDSLSYEMMADDLNTLLDNLGLKQVNVIGWSDGGINGMLLALRHPDKVKKLAITGASLRPDTTAVDPQVYSMAMGWNRQIQDSLKLMKPASAQLKNTAKVMRLLSYQPNIPANALHKIKCPVLVIAGDHDVIKNSHTLEIAENIPNSYLWIIPNSGHATPIYKKDEFNNTISDFLAKPYRKIEGEARFN</sequence>